<dbReference type="EMBL" id="CAXLJL010000123">
    <property type="protein sequence ID" value="CAL5132440.1"/>
    <property type="molecule type" value="Genomic_DNA"/>
</dbReference>
<evidence type="ECO:0000256" key="4">
    <source>
        <dbReference type="ARBA" id="ARBA00023239"/>
    </source>
</evidence>
<reference evidence="10" key="1">
    <citation type="submission" date="2024-06" db="EMBL/GenBank/DDBJ databases">
        <authorList>
            <person name="Liu X."/>
            <person name="Lenzi L."/>
            <person name="Haldenby T S."/>
            <person name="Uol C."/>
        </authorList>
    </citation>
    <scope>NUCLEOTIDE SEQUENCE</scope>
</reference>
<name>A0AAV2T5K8_CALDB</name>
<dbReference type="InterPro" id="IPR050147">
    <property type="entry name" value="Ser/Thr_Dehydratase"/>
</dbReference>
<accession>A0AAV2T5K8</accession>
<dbReference type="GO" id="GO:0004794">
    <property type="term" value="F:threonine deaminase activity"/>
    <property type="evidence" value="ECO:0007669"/>
    <property type="project" value="TreeGrafter"/>
</dbReference>
<dbReference type="InterPro" id="IPR044561">
    <property type="entry name" value="ACT_ThrD-II-like"/>
</dbReference>
<keyword evidence="4" id="KW-0456">Lyase</keyword>
<evidence type="ECO:0000256" key="6">
    <source>
        <dbReference type="ARBA" id="ARBA00042605"/>
    </source>
</evidence>
<feature type="compositionally biased region" description="Basic and acidic residues" evidence="7">
    <location>
        <begin position="763"/>
        <end position="773"/>
    </location>
</feature>
<dbReference type="CDD" id="cd04886">
    <property type="entry name" value="ACT_ThrD-II-like"/>
    <property type="match status" value="1"/>
</dbReference>
<feature type="domain" description="Tryptophan synthase beta chain-like PALP" evidence="8">
    <location>
        <begin position="73"/>
        <end position="359"/>
    </location>
</feature>
<dbReference type="GO" id="GO:0006565">
    <property type="term" value="P:L-serine catabolic process"/>
    <property type="evidence" value="ECO:0007669"/>
    <property type="project" value="TreeGrafter"/>
</dbReference>
<evidence type="ECO:0000256" key="2">
    <source>
        <dbReference type="ARBA" id="ARBA00010869"/>
    </source>
</evidence>
<organism evidence="10 11">
    <name type="scientific">Calicophoron daubneyi</name>
    <name type="common">Rumen fluke</name>
    <name type="synonym">Paramphistomum daubneyi</name>
    <dbReference type="NCBI Taxonomy" id="300641"/>
    <lineage>
        <taxon>Eukaryota</taxon>
        <taxon>Metazoa</taxon>
        <taxon>Spiralia</taxon>
        <taxon>Lophotrochozoa</taxon>
        <taxon>Platyhelminthes</taxon>
        <taxon>Trematoda</taxon>
        <taxon>Digenea</taxon>
        <taxon>Plagiorchiida</taxon>
        <taxon>Pronocephalata</taxon>
        <taxon>Paramphistomoidea</taxon>
        <taxon>Paramphistomidae</taxon>
        <taxon>Calicophoron</taxon>
    </lineage>
</organism>
<dbReference type="PANTHER" id="PTHR48078">
    <property type="entry name" value="THREONINE DEHYDRATASE, MITOCHONDRIAL-RELATED"/>
    <property type="match status" value="1"/>
</dbReference>
<sequence>MAIDVRNDAPIEEYTNNFKICSAHYPDGKDPMTDFSVPSADDPNIFDPSVDPNRPVRIDFEEVIEARKRILGGIIRTDCRKSVISKMCNMNLYLKMELQQETGSFKERGARNILLQLDEEKRKNGVITASDGNFAQALAYHGWGLATPVTAVMPKNASAMKIKNCRNHGATVLLKGDDLDEARLYALKLAKLNHMFYISAYDHPDVIAGEGTIGLEIIQQVPNVDAILIPVGGGSLLAGVATAVKAIRPEVQIFGVESECCPAFVESVKARRPVYTKPMPSIAEGLSIPVVGYNTLYTSLGLVDKMVQVGEEFIHKAMVHLLEKEKIVAEGAGATSLAAALAGIPPELERKTVVAILSGGNIDAVALTHVIERGLASQGRLCTFTVVLSDRPGGLAGFCKLLQFLGTSVIDITCQRAFLVSSVYSCGVKFVVETRNREHEEHLKSILKHEYPSLKWGSGEGRLIILIRWKKDPYTNSKIKSTRLHSEGKTMESHALAFFSNSYEIDCNRPNLDLSSGIPNLPLPGVQGNRTMNRNKIAPSNFSSPSLDCGYPPLNQFLLTASFWDELEQKLRQQQQHQQSQCPPAMSKPSGSYQANLTGFRSPVQHSSPTDENHSFVTNSSSSSCEVYATFQCLDESSSPKPSKIPKSIATHESSAERFVCPVCKIEVSTEYVQSHLQFEMEQLRKQQKSFSVSSRLLEPPNNLSQSSPQRNFHRSQMYQPYRLLEGIDPAESETRYETFRSLKQRRQERQKLLQSYQNSRIQHKESSFKELGSHGAVNTPETVLSISSTRT</sequence>
<evidence type="ECO:0000256" key="7">
    <source>
        <dbReference type="SAM" id="MobiDB-lite"/>
    </source>
</evidence>
<feature type="compositionally biased region" description="Low complexity" evidence="7">
    <location>
        <begin position="572"/>
        <end position="581"/>
    </location>
</feature>
<feature type="region of interest" description="Disordered" evidence="7">
    <location>
        <begin position="570"/>
        <end position="619"/>
    </location>
</feature>
<feature type="compositionally biased region" description="Polar residues" evidence="7">
    <location>
        <begin position="589"/>
        <end position="608"/>
    </location>
</feature>
<evidence type="ECO:0000259" key="9">
    <source>
        <dbReference type="Pfam" id="PF15926"/>
    </source>
</evidence>
<dbReference type="GO" id="GO:0009097">
    <property type="term" value="P:isoleucine biosynthetic process"/>
    <property type="evidence" value="ECO:0007669"/>
    <property type="project" value="TreeGrafter"/>
</dbReference>
<keyword evidence="3" id="KW-0663">Pyridoxal phosphate</keyword>
<dbReference type="GO" id="GO:0006567">
    <property type="term" value="P:L-threonine catabolic process"/>
    <property type="evidence" value="ECO:0007669"/>
    <property type="project" value="TreeGrafter"/>
</dbReference>
<dbReference type="InterPro" id="IPR036052">
    <property type="entry name" value="TrpB-like_PALP_sf"/>
</dbReference>
<evidence type="ECO:0000256" key="3">
    <source>
        <dbReference type="ARBA" id="ARBA00022898"/>
    </source>
</evidence>
<evidence type="ECO:0000256" key="5">
    <source>
        <dbReference type="ARBA" id="ARBA00041766"/>
    </source>
</evidence>
<dbReference type="AlphaFoldDB" id="A0AAV2T5K8"/>
<dbReference type="InterPro" id="IPR031824">
    <property type="entry name" value="RNF220_mid"/>
</dbReference>
<dbReference type="InterPro" id="IPR001926">
    <property type="entry name" value="TrpB-like_PALP"/>
</dbReference>
<dbReference type="Gene3D" id="3.40.50.1100">
    <property type="match status" value="2"/>
</dbReference>
<dbReference type="CDD" id="cd01562">
    <property type="entry name" value="Thr-dehyd"/>
    <property type="match status" value="1"/>
</dbReference>
<evidence type="ECO:0000259" key="8">
    <source>
        <dbReference type="Pfam" id="PF00291"/>
    </source>
</evidence>
<dbReference type="Pfam" id="PF00291">
    <property type="entry name" value="PALP"/>
    <property type="match status" value="1"/>
</dbReference>
<dbReference type="GO" id="GO:0003941">
    <property type="term" value="F:L-serine ammonia-lyase activity"/>
    <property type="evidence" value="ECO:0007669"/>
    <property type="project" value="TreeGrafter"/>
</dbReference>
<proteinExistence type="inferred from homology"/>
<comment type="caution">
    <text evidence="10">The sequence shown here is derived from an EMBL/GenBank/DDBJ whole genome shotgun (WGS) entry which is preliminary data.</text>
</comment>
<evidence type="ECO:0000313" key="11">
    <source>
        <dbReference type="Proteomes" id="UP001497525"/>
    </source>
</evidence>
<feature type="domain" description="E3 ubiquitin-protein ligase RNF220 middle" evidence="9">
    <location>
        <begin position="658"/>
        <end position="753"/>
    </location>
</feature>
<protein>
    <recommendedName>
        <fullName evidence="5">L-serine deaminase</fullName>
    </recommendedName>
    <alternativeName>
        <fullName evidence="6">L-threonine dehydratase</fullName>
    </alternativeName>
</protein>
<dbReference type="SUPFAM" id="SSF53686">
    <property type="entry name" value="Tryptophan synthase beta subunit-like PLP-dependent enzymes"/>
    <property type="match status" value="1"/>
</dbReference>
<feature type="region of interest" description="Disordered" evidence="7">
    <location>
        <begin position="692"/>
        <end position="713"/>
    </location>
</feature>
<gene>
    <name evidence="10" type="ORF">CDAUBV1_LOCUS5265</name>
</gene>
<dbReference type="Proteomes" id="UP001497525">
    <property type="component" value="Unassembled WGS sequence"/>
</dbReference>
<comment type="similarity">
    <text evidence="2">Belongs to the serine/threonine dehydratase family.</text>
</comment>
<dbReference type="Pfam" id="PF15926">
    <property type="entry name" value="RNF220"/>
    <property type="match status" value="1"/>
</dbReference>
<evidence type="ECO:0000313" key="10">
    <source>
        <dbReference type="EMBL" id="CAL5132440.1"/>
    </source>
</evidence>
<feature type="compositionally biased region" description="Polar residues" evidence="7">
    <location>
        <begin position="702"/>
        <end position="713"/>
    </location>
</feature>
<dbReference type="PANTHER" id="PTHR48078:SF19">
    <property type="entry name" value="ACT DOMAIN-CONTAINING PROTEIN"/>
    <property type="match status" value="1"/>
</dbReference>
<dbReference type="FunFam" id="3.40.50.1100:FF:000007">
    <property type="entry name" value="L-threonine dehydratase catabolic TdcB"/>
    <property type="match status" value="1"/>
</dbReference>
<feature type="region of interest" description="Disordered" evidence="7">
    <location>
        <begin position="757"/>
        <end position="777"/>
    </location>
</feature>
<evidence type="ECO:0000256" key="1">
    <source>
        <dbReference type="ARBA" id="ARBA00001933"/>
    </source>
</evidence>
<comment type="cofactor">
    <cofactor evidence="1">
        <name>pyridoxal 5'-phosphate</name>
        <dbReference type="ChEBI" id="CHEBI:597326"/>
    </cofactor>
</comment>